<feature type="region of interest" description="Disordered" evidence="1">
    <location>
        <begin position="420"/>
        <end position="450"/>
    </location>
</feature>
<dbReference type="SUPFAM" id="SSF81383">
    <property type="entry name" value="F-box domain"/>
    <property type="match status" value="1"/>
</dbReference>
<dbReference type="EMBL" id="NAJQ01000442">
    <property type="protein sequence ID" value="TKA69573.1"/>
    <property type="molecule type" value="Genomic_DNA"/>
</dbReference>
<accession>A0A4U0X3L8</accession>
<feature type="region of interest" description="Disordered" evidence="1">
    <location>
        <begin position="555"/>
        <end position="613"/>
    </location>
</feature>
<dbReference type="InterPro" id="IPR001810">
    <property type="entry name" value="F-box_dom"/>
</dbReference>
<organism evidence="3 4">
    <name type="scientific">Friedmanniomyces simplex</name>
    <dbReference type="NCBI Taxonomy" id="329884"/>
    <lineage>
        <taxon>Eukaryota</taxon>
        <taxon>Fungi</taxon>
        <taxon>Dikarya</taxon>
        <taxon>Ascomycota</taxon>
        <taxon>Pezizomycotina</taxon>
        <taxon>Dothideomycetes</taxon>
        <taxon>Dothideomycetidae</taxon>
        <taxon>Mycosphaerellales</taxon>
        <taxon>Teratosphaeriaceae</taxon>
        <taxon>Friedmanniomyces</taxon>
    </lineage>
</organism>
<reference evidence="3 4" key="1">
    <citation type="submission" date="2017-03" db="EMBL/GenBank/DDBJ databases">
        <title>Genomes of endolithic fungi from Antarctica.</title>
        <authorList>
            <person name="Coleine C."/>
            <person name="Masonjones S."/>
            <person name="Stajich J.E."/>
        </authorList>
    </citation>
    <scope>NUCLEOTIDE SEQUENCE [LARGE SCALE GENOMIC DNA]</scope>
    <source>
        <strain evidence="3 4">CCFEE 5184</strain>
    </source>
</reference>
<dbReference type="Pfam" id="PF00646">
    <property type="entry name" value="F-box"/>
    <property type="match status" value="1"/>
</dbReference>
<proteinExistence type="predicted"/>
<dbReference type="Gene3D" id="3.80.10.10">
    <property type="entry name" value="Ribonuclease Inhibitor"/>
    <property type="match status" value="1"/>
</dbReference>
<feature type="region of interest" description="Disordered" evidence="1">
    <location>
        <begin position="1"/>
        <end position="25"/>
    </location>
</feature>
<sequence length="693" mass="73880">MATTAETQGTKSTPPEGDEDAMPQPHLDMLPEELVSNIAHRLDYDDITSLRLVCRTLEARSFHDFATEYFSAKGFIISTESLKVLCAIANNKRLRSYLHSIYIVTALFSDSALNCPSGCRCSWKPAVRQAEAYRTYINDQKQLKDTGEDKRMLAEAFQQLTKVTGLFIADRPHHGECIEGAMTYGIQKIGRRTARSPLHSPNIDKKNKEYSRWCAHVWKILCQSVSESGMSTITRFGTYADKAPDGLSVSHEFKLGPKTIIGMTKALQNLRSLKLSVRGISLIQKDGRRDAQANLAVISKFAGTMRAAPLEDVTLSYDMTPASRFIHLALMRSLDLSELTKLSVDGVYMAASSLVTVLSALTSIVDLQLSWTNLTKGNWVPVMQAIQKLEDLQHLHLMWLQEAGRKVYFLAQRDTDPDEGWFDDGEAGFDANEDDEQDDDLPDLEPAPGYQPPAAFKAKSFSVDAPLAPEEEEEDFEAPGYEGQLERGYYICLKGSDQLAKYLPIFIKEYNLGENLDHHDHDLPLPPGMPFPGMGGPGGGPGAAAGQAALNAVMNSIFGGGPPPPHGTGPPPVPGHGGGGAAGAGGGGRAHGHGGNHGAGGGHGPPPLPGVVTMGGGPGYQMMMGSMAMPMPPFPAGNGAGAGGPPPPPQPAGPANGGANAGAAAAGAQADAGAADDFDTYFDTELEDGEEVS</sequence>
<dbReference type="SUPFAM" id="SSF52047">
    <property type="entry name" value="RNI-like"/>
    <property type="match status" value="1"/>
</dbReference>
<feature type="domain" description="F-box" evidence="2">
    <location>
        <begin position="24"/>
        <end position="73"/>
    </location>
</feature>
<feature type="compositionally biased region" description="Acidic residues" evidence="1">
    <location>
        <begin position="420"/>
        <end position="443"/>
    </location>
</feature>
<feature type="compositionally biased region" description="Low complexity" evidence="1">
    <location>
        <begin position="661"/>
        <end position="673"/>
    </location>
</feature>
<keyword evidence="4" id="KW-1185">Reference proteome</keyword>
<dbReference type="Proteomes" id="UP000309340">
    <property type="component" value="Unassembled WGS sequence"/>
</dbReference>
<protein>
    <recommendedName>
        <fullName evidence="2">F-box domain-containing protein</fullName>
    </recommendedName>
</protein>
<feature type="compositionally biased region" description="Gly residues" evidence="1">
    <location>
        <begin position="575"/>
        <end position="603"/>
    </location>
</feature>
<dbReference type="STRING" id="329884.A0A4U0X3L8"/>
<dbReference type="InterPro" id="IPR036047">
    <property type="entry name" value="F-box-like_dom_sf"/>
</dbReference>
<dbReference type="OrthoDB" id="5279008at2759"/>
<feature type="compositionally biased region" description="Polar residues" evidence="1">
    <location>
        <begin position="1"/>
        <end position="13"/>
    </location>
</feature>
<evidence type="ECO:0000256" key="1">
    <source>
        <dbReference type="SAM" id="MobiDB-lite"/>
    </source>
</evidence>
<feature type="region of interest" description="Disordered" evidence="1">
    <location>
        <begin position="638"/>
        <end position="693"/>
    </location>
</feature>
<gene>
    <name evidence="3" type="ORF">B0A55_08013</name>
</gene>
<dbReference type="InterPro" id="IPR032675">
    <property type="entry name" value="LRR_dom_sf"/>
</dbReference>
<evidence type="ECO:0000259" key="2">
    <source>
        <dbReference type="PROSITE" id="PS50181"/>
    </source>
</evidence>
<dbReference type="AlphaFoldDB" id="A0A4U0X3L8"/>
<dbReference type="PROSITE" id="PS50181">
    <property type="entry name" value="FBOX"/>
    <property type="match status" value="1"/>
</dbReference>
<feature type="compositionally biased region" description="Pro residues" evidence="1">
    <location>
        <begin position="561"/>
        <end position="574"/>
    </location>
</feature>
<evidence type="ECO:0000313" key="3">
    <source>
        <dbReference type="EMBL" id="TKA69573.1"/>
    </source>
</evidence>
<comment type="caution">
    <text evidence="3">The sequence shown here is derived from an EMBL/GenBank/DDBJ whole genome shotgun (WGS) entry which is preliminary data.</text>
</comment>
<evidence type="ECO:0000313" key="4">
    <source>
        <dbReference type="Proteomes" id="UP000309340"/>
    </source>
</evidence>
<name>A0A4U0X3L8_9PEZI</name>
<feature type="compositionally biased region" description="Acidic residues" evidence="1">
    <location>
        <begin position="674"/>
        <end position="693"/>
    </location>
</feature>